<keyword evidence="2" id="KW-1133">Transmembrane helix</keyword>
<dbReference type="CDD" id="cd02696">
    <property type="entry name" value="MurNAc-LAA"/>
    <property type="match status" value="1"/>
</dbReference>
<dbReference type="SMART" id="SM00646">
    <property type="entry name" value="Ami_3"/>
    <property type="match status" value="1"/>
</dbReference>
<proteinExistence type="predicted"/>
<evidence type="ECO:0000256" key="2">
    <source>
        <dbReference type="SAM" id="Phobius"/>
    </source>
</evidence>
<dbReference type="PANTHER" id="PTHR30404:SF0">
    <property type="entry name" value="N-ACETYLMURAMOYL-L-ALANINE AMIDASE AMIC"/>
    <property type="match status" value="1"/>
</dbReference>
<name>A0ABY8EG17_9FIRM</name>
<sequence length="237" mass="27295">MVIFLRKKYVMWTIALTMLLSIIYLTNYNISKTTINMPVTNKVIVIDAGHGGIDPGALGKKNTLEKDINLKIALKVRSLLEESGALVILTREKDESLYIEDGKKSIRQRYNENLRNRKQLIKESKADIFVSIHLNSFSDPKYYGAHVLYPKNDEYGKQLATFIQEEMKRVVDKSNNRKAKVRSDLYLFKENGVASTLIECGFLSNLKEENLLKKDEYQDKIAWAIYAGIQKYFNSLQ</sequence>
<evidence type="ECO:0000313" key="4">
    <source>
        <dbReference type="EMBL" id="WFD10422.1"/>
    </source>
</evidence>
<dbReference type="InterPro" id="IPR014234">
    <property type="entry name" value="Spore_CwlD"/>
</dbReference>
<evidence type="ECO:0000256" key="1">
    <source>
        <dbReference type="ARBA" id="ARBA00022801"/>
    </source>
</evidence>
<evidence type="ECO:0000259" key="3">
    <source>
        <dbReference type="SMART" id="SM00646"/>
    </source>
</evidence>
<dbReference type="SUPFAM" id="SSF53187">
    <property type="entry name" value="Zn-dependent exopeptidases"/>
    <property type="match status" value="1"/>
</dbReference>
<protein>
    <submittedName>
        <fullName evidence="4">N-acetylmuramoyl-L-alanine amidase CwlD</fullName>
        <ecNumber evidence="4">3.5.1.28</ecNumber>
    </submittedName>
</protein>
<evidence type="ECO:0000313" key="5">
    <source>
        <dbReference type="Proteomes" id="UP001222800"/>
    </source>
</evidence>
<dbReference type="EMBL" id="CP120733">
    <property type="protein sequence ID" value="WFD10422.1"/>
    <property type="molecule type" value="Genomic_DNA"/>
</dbReference>
<dbReference type="PANTHER" id="PTHR30404">
    <property type="entry name" value="N-ACETYLMURAMOYL-L-ALANINE AMIDASE"/>
    <property type="match status" value="1"/>
</dbReference>
<dbReference type="NCBIfam" id="TIGR02883">
    <property type="entry name" value="spore_cwlD"/>
    <property type="match status" value="1"/>
</dbReference>
<dbReference type="Gene3D" id="3.40.630.40">
    <property type="entry name" value="Zn-dependent exopeptidases"/>
    <property type="match status" value="1"/>
</dbReference>
<dbReference type="Proteomes" id="UP001222800">
    <property type="component" value="Chromosome"/>
</dbReference>
<keyword evidence="1 4" id="KW-0378">Hydrolase</keyword>
<feature type="transmembrane region" description="Helical" evidence="2">
    <location>
        <begin position="9"/>
        <end position="28"/>
    </location>
</feature>
<feature type="domain" description="MurNAc-LAA" evidence="3">
    <location>
        <begin position="118"/>
        <end position="230"/>
    </location>
</feature>
<dbReference type="GO" id="GO:0008745">
    <property type="term" value="F:N-acetylmuramoyl-L-alanine amidase activity"/>
    <property type="evidence" value="ECO:0007669"/>
    <property type="project" value="UniProtKB-EC"/>
</dbReference>
<dbReference type="InterPro" id="IPR050695">
    <property type="entry name" value="N-acetylmuramoyl_amidase_3"/>
</dbReference>
<dbReference type="InterPro" id="IPR002508">
    <property type="entry name" value="MurNAc-LAA_cat"/>
</dbReference>
<organism evidence="4 5">
    <name type="scientific">Tepidibacter hydrothermalis</name>
    <dbReference type="NCBI Taxonomy" id="3036126"/>
    <lineage>
        <taxon>Bacteria</taxon>
        <taxon>Bacillati</taxon>
        <taxon>Bacillota</taxon>
        <taxon>Clostridia</taxon>
        <taxon>Peptostreptococcales</taxon>
        <taxon>Peptostreptococcaceae</taxon>
        <taxon>Tepidibacter</taxon>
    </lineage>
</organism>
<dbReference type="RefSeq" id="WP_277732391.1">
    <property type="nucleotide sequence ID" value="NZ_CP120733.1"/>
</dbReference>
<dbReference type="Pfam" id="PF01520">
    <property type="entry name" value="Amidase_3"/>
    <property type="match status" value="1"/>
</dbReference>
<keyword evidence="5" id="KW-1185">Reference proteome</keyword>
<dbReference type="EC" id="3.5.1.28" evidence="4"/>
<keyword evidence="2" id="KW-0812">Transmembrane</keyword>
<accession>A0ABY8EG17</accession>
<reference evidence="4 5" key="1">
    <citation type="submission" date="2023-03" db="EMBL/GenBank/DDBJ databases">
        <title>Complete genome sequence of Tepidibacter sp. SWIR-1, isolated from a deep-sea hydrothermal vent.</title>
        <authorList>
            <person name="Li X."/>
        </authorList>
    </citation>
    <scope>NUCLEOTIDE SEQUENCE [LARGE SCALE GENOMIC DNA]</scope>
    <source>
        <strain evidence="4 5">SWIR-1</strain>
    </source>
</reference>
<gene>
    <name evidence="4" type="primary">cwlD</name>
    <name evidence="4" type="ORF">P4S50_19365</name>
</gene>
<keyword evidence="2" id="KW-0472">Membrane</keyword>